<reference evidence="1" key="1">
    <citation type="submission" date="2014-12" db="EMBL/GenBank/DDBJ databases">
        <title>Insight into the proteome of Arion vulgaris.</title>
        <authorList>
            <person name="Aradska J."/>
            <person name="Bulat T."/>
            <person name="Smidak R."/>
            <person name="Sarate P."/>
            <person name="Gangsoo J."/>
            <person name="Sialana F."/>
            <person name="Bilban M."/>
            <person name="Lubec G."/>
        </authorList>
    </citation>
    <scope>NUCLEOTIDE SEQUENCE</scope>
    <source>
        <tissue evidence="1">Skin</tissue>
    </source>
</reference>
<feature type="non-terminal residue" evidence="1">
    <location>
        <position position="1"/>
    </location>
</feature>
<gene>
    <name evidence="1" type="primary">ORF221971</name>
</gene>
<protein>
    <submittedName>
        <fullName evidence="1">Uncharacterized protein</fullName>
    </submittedName>
</protein>
<evidence type="ECO:0000313" key="1">
    <source>
        <dbReference type="EMBL" id="CEK99719.1"/>
    </source>
</evidence>
<proteinExistence type="predicted"/>
<dbReference type="EMBL" id="HACG01052848">
    <property type="protein sequence ID" value="CEK99719.1"/>
    <property type="molecule type" value="Transcribed_RNA"/>
</dbReference>
<feature type="non-terminal residue" evidence="1">
    <location>
        <position position="85"/>
    </location>
</feature>
<accession>A0A0B7C2M0</accession>
<sequence length="85" mass="9786">LPQIYIVCSNSTFDNIVFDDPILTHDLLTVSATLLTTLFTMKTIEIQVVMVSRCNVEQGYGHVPSSEKCKHYWDISERWDCVTFQ</sequence>
<dbReference type="AlphaFoldDB" id="A0A0B7C2M0"/>
<organism evidence="1">
    <name type="scientific">Arion vulgaris</name>
    <dbReference type="NCBI Taxonomy" id="1028688"/>
    <lineage>
        <taxon>Eukaryota</taxon>
        <taxon>Metazoa</taxon>
        <taxon>Spiralia</taxon>
        <taxon>Lophotrochozoa</taxon>
        <taxon>Mollusca</taxon>
        <taxon>Gastropoda</taxon>
        <taxon>Heterobranchia</taxon>
        <taxon>Euthyneura</taxon>
        <taxon>Panpulmonata</taxon>
        <taxon>Eupulmonata</taxon>
        <taxon>Stylommatophora</taxon>
        <taxon>Helicina</taxon>
        <taxon>Arionoidea</taxon>
        <taxon>Arionidae</taxon>
        <taxon>Arion</taxon>
    </lineage>
</organism>
<name>A0A0B7C2M0_9EUPU</name>